<dbReference type="GO" id="GO:0016705">
    <property type="term" value="F:oxidoreductase activity, acting on paired donors, with incorporation or reduction of molecular oxygen"/>
    <property type="evidence" value="ECO:0007669"/>
    <property type="project" value="InterPro"/>
</dbReference>
<evidence type="ECO:0000256" key="3">
    <source>
        <dbReference type="ARBA" id="ARBA00004174"/>
    </source>
</evidence>
<sequence length="507" mass="58842">MYFFLDFRSVLVFIGQLLVLFYVIFVTKNWRFFKFAWHNNGFFFPMFPFIGTMYIAVIAGQRKNVIAMADFVQKYIGFPFNLWHGYDYYYFTQDPNEAKTLLHNLGAQNKGTVYNDIAYVFQDSLLTIEYKRWRLRRKEYAKCFKPSSLKMFSLDYYKGSSDFIREIMAQNGRQSLSYDDFTKYAFKNFFLTSLGLDKQPENMHRFGECLMQFQEDVAQKLLDPLTPVSMWYYLSPGGRNTAKNMKEITSISRQIFEDKTKQRADFKAFIEHEDNPALLDLMMSLKGTLLNDKNVLDDLVFFSAAASDTSGHFLMICFTLIGMFQDVQEKIYQEIVDLVGQKPILPDDVPKLEYIEAVVHETLRLFPVIPILSRKLDKDVDLGDKVIPKGSNVGISVYHIQRNPTYWPDPLKFDPTRFLPENASKIQPNTYMAFSSGPRDCLGKAQALCMLKITIASVVRNFKVLSKHKSVEEFKVMSALSLKTTHPLDCRFVPRTAELQHGSQEEI</sequence>
<keyword evidence="11 14" id="KW-0408">Iron</keyword>
<feature type="binding site" description="axial binding residue" evidence="14">
    <location>
        <position position="441"/>
    </location>
    <ligand>
        <name>heme</name>
        <dbReference type="ChEBI" id="CHEBI:30413"/>
    </ligand>
    <ligandPart>
        <name>Fe</name>
        <dbReference type="ChEBI" id="CHEBI:18248"/>
    </ligandPart>
</feature>
<evidence type="ECO:0000256" key="6">
    <source>
        <dbReference type="ARBA" id="ARBA00022617"/>
    </source>
</evidence>
<dbReference type="PRINTS" id="PR00463">
    <property type="entry name" value="EP450I"/>
</dbReference>
<keyword evidence="12 15" id="KW-0503">Monooxygenase</keyword>
<evidence type="ECO:0000256" key="12">
    <source>
        <dbReference type="ARBA" id="ARBA00023033"/>
    </source>
</evidence>
<comment type="subcellular location">
    <subcellularLocation>
        <location evidence="4">Endoplasmic reticulum membrane</location>
        <topology evidence="4">Peripheral membrane protein</topology>
    </subcellularLocation>
    <subcellularLocation>
        <location evidence="3">Microsome membrane</location>
        <topology evidence="3">Peripheral membrane protein</topology>
    </subcellularLocation>
</comment>
<evidence type="ECO:0000256" key="8">
    <source>
        <dbReference type="ARBA" id="ARBA00022824"/>
    </source>
</evidence>
<evidence type="ECO:0000256" key="11">
    <source>
        <dbReference type="ARBA" id="ARBA00023004"/>
    </source>
</evidence>
<evidence type="ECO:0000256" key="4">
    <source>
        <dbReference type="ARBA" id="ARBA00004406"/>
    </source>
</evidence>
<evidence type="ECO:0000256" key="5">
    <source>
        <dbReference type="ARBA" id="ARBA00010617"/>
    </source>
</evidence>
<evidence type="ECO:0000256" key="2">
    <source>
        <dbReference type="ARBA" id="ARBA00003690"/>
    </source>
</evidence>
<dbReference type="Proteomes" id="UP001152799">
    <property type="component" value="Chromosome 1"/>
</dbReference>
<dbReference type="PRINTS" id="PR00385">
    <property type="entry name" value="P450"/>
</dbReference>
<evidence type="ECO:0000256" key="14">
    <source>
        <dbReference type="PIRSR" id="PIRSR602401-1"/>
    </source>
</evidence>
<evidence type="ECO:0000256" key="9">
    <source>
        <dbReference type="ARBA" id="ARBA00022848"/>
    </source>
</evidence>
<dbReference type="Gene3D" id="1.10.630.10">
    <property type="entry name" value="Cytochrome P450"/>
    <property type="match status" value="1"/>
</dbReference>
<gene>
    <name evidence="17" type="ORF">CEUTPL_LOCUS1461</name>
</gene>
<dbReference type="GO" id="GO:0005506">
    <property type="term" value="F:iron ion binding"/>
    <property type="evidence" value="ECO:0007669"/>
    <property type="project" value="InterPro"/>
</dbReference>
<dbReference type="InterPro" id="IPR002401">
    <property type="entry name" value="Cyt_P450_E_grp-I"/>
</dbReference>
<dbReference type="EMBL" id="OU892277">
    <property type="protein sequence ID" value="CAG9760740.1"/>
    <property type="molecule type" value="Genomic_DNA"/>
</dbReference>
<dbReference type="InterPro" id="IPR050196">
    <property type="entry name" value="Cytochrome_P450_Monoox"/>
</dbReference>
<dbReference type="PROSITE" id="PS00086">
    <property type="entry name" value="CYTOCHROME_P450"/>
    <property type="match status" value="1"/>
</dbReference>
<dbReference type="InterPro" id="IPR017972">
    <property type="entry name" value="Cyt_P450_CS"/>
</dbReference>
<name>A0A9N9MFI5_9CUCU</name>
<proteinExistence type="inferred from homology"/>
<evidence type="ECO:0008006" key="19">
    <source>
        <dbReference type="Google" id="ProtNLM"/>
    </source>
</evidence>
<dbReference type="InterPro" id="IPR001128">
    <property type="entry name" value="Cyt_P450"/>
</dbReference>
<keyword evidence="16" id="KW-0812">Transmembrane</keyword>
<dbReference type="GO" id="GO:0004497">
    <property type="term" value="F:monooxygenase activity"/>
    <property type="evidence" value="ECO:0007669"/>
    <property type="project" value="UniProtKB-KW"/>
</dbReference>
<evidence type="ECO:0000256" key="7">
    <source>
        <dbReference type="ARBA" id="ARBA00022723"/>
    </source>
</evidence>
<keyword evidence="13 16" id="KW-0472">Membrane</keyword>
<evidence type="ECO:0000256" key="10">
    <source>
        <dbReference type="ARBA" id="ARBA00023002"/>
    </source>
</evidence>
<feature type="transmembrane region" description="Helical" evidence="16">
    <location>
        <begin position="12"/>
        <end position="30"/>
    </location>
</feature>
<evidence type="ECO:0000256" key="15">
    <source>
        <dbReference type="RuleBase" id="RU000461"/>
    </source>
</evidence>
<keyword evidence="7 14" id="KW-0479">Metal-binding</keyword>
<protein>
    <recommendedName>
        <fullName evidence="19">Cytochrome P450</fullName>
    </recommendedName>
</protein>
<comment type="cofactor">
    <cofactor evidence="1 14">
        <name>heme</name>
        <dbReference type="ChEBI" id="CHEBI:30413"/>
    </cofactor>
</comment>
<dbReference type="PANTHER" id="PTHR24291">
    <property type="entry name" value="CYTOCHROME P450 FAMILY 4"/>
    <property type="match status" value="1"/>
</dbReference>
<evidence type="ECO:0000313" key="17">
    <source>
        <dbReference type="EMBL" id="CAG9760740.1"/>
    </source>
</evidence>
<keyword evidence="18" id="KW-1185">Reference proteome</keyword>
<dbReference type="GO" id="GO:0020037">
    <property type="term" value="F:heme binding"/>
    <property type="evidence" value="ECO:0007669"/>
    <property type="project" value="InterPro"/>
</dbReference>
<dbReference type="SUPFAM" id="SSF48264">
    <property type="entry name" value="Cytochrome P450"/>
    <property type="match status" value="1"/>
</dbReference>
<evidence type="ECO:0000256" key="1">
    <source>
        <dbReference type="ARBA" id="ARBA00001971"/>
    </source>
</evidence>
<comment type="function">
    <text evidence="2">May be involved in the metabolism of insect hormones and in the breakdown of synthetic insecticides.</text>
</comment>
<feature type="transmembrane region" description="Helical" evidence="16">
    <location>
        <begin position="42"/>
        <end position="60"/>
    </location>
</feature>
<dbReference type="PANTHER" id="PTHR24291:SF189">
    <property type="entry name" value="CYTOCHROME P450 4C3-RELATED"/>
    <property type="match status" value="1"/>
</dbReference>
<comment type="similarity">
    <text evidence="5 15">Belongs to the cytochrome P450 family.</text>
</comment>
<dbReference type="OrthoDB" id="1470350at2759"/>
<evidence type="ECO:0000313" key="18">
    <source>
        <dbReference type="Proteomes" id="UP001152799"/>
    </source>
</evidence>
<keyword evidence="16" id="KW-1133">Transmembrane helix</keyword>
<organism evidence="17 18">
    <name type="scientific">Ceutorhynchus assimilis</name>
    <name type="common">cabbage seed weevil</name>
    <dbReference type="NCBI Taxonomy" id="467358"/>
    <lineage>
        <taxon>Eukaryota</taxon>
        <taxon>Metazoa</taxon>
        <taxon>Ecdysozoa</taxon>
        <taxon>Arthropoda</taxon>
        <taxon>Hexapoda</taxon>
        <taxon>Insecta</taxon>
        <taxon>Pterygota</taxon>
        <taxon>Neoptera</taxon>
        <taxon>Endopterygota</taxon>
        <taxon>Coleoptera</taxon>
        <taxon>Polyphaga</taxon>
        <taxon>Cucujiformia</taxon>
        <taxon>Curculionidae</taxon>
        <taxon>Ceutorhynchinae</taxon>
        <taxon>Ceutorhynchus</taxon>
    </lineage>
</organism>
<dbReference type="InterPro" id="IPR036396">
    <property type="entry name" value="Cyt_P450_sf"/>
</dbReference>
<reference evidence="17" key="1">
    <citation type="submission" date="2022-01" db="EMBL/GenBank/DDBJ databases">
        <authorList>
            <person name="King R."/>
        </authorList>
    </citation>
    <scope>NUCLEOTIDE SEQUENCE</scope>
</reference>
<keyword evidence="6 14" id="KW-0349">Heme</keyword>
<accession>A0A9N9MFI5</accession>
<keyword evidence="9" id="KW-0492">Microsome</keyword>
<keyword evidence="10 15" id="KW-0560">Oxidoreductase</keyword>
<evidence type="ECO:0000256" key="16">
    <source>
        <dbReference type="SAM" id="Phobius"/>
    </source>
</evidence>
<dbReference type="Pfam" id="PF00067">
    <property type="entry name" value="p450"/>
    <property type="match status" value="1"/>
</dbReference>
<dbReference type="AlphaFoldDB" id="A0A9N9MFI5"/>
<dbReference type="GO" id="GO:0005789">
    <property type="term" value="C:endoplasmic reticulum membrane"/>
    <property type="evidence" value="ECO:0007669"/>
    <property type="project" value="UniProtKB-SubCell"/>
</dbReference>
<keyword evidence="8" id="KW-0256">Endoplasmic reticulum</keyword>
<evidence type="ECO:0000256" key="13">
    <source>
        <dbReference type="ARBA" id="ARBA00023136"/>
    </source>
</evidence>